<dbReference type="EMBL" id="BAABME010010159">
    <property type="protein sequence ID" value="GAA0176476.1"/>
    <property type="molecule type" value="Genomic_DNA"/>
</dbReference>
<accession>A0AAV3RMA5</accession>
<evidence type="ECO:0000313" key="3">
    <source>
        <dbReference type="Proteomes" id="UP001454036"/>
    </source>
</evidence>
<protein>
    <submittedName>
        <fullName evidence="2">Uncharacterized protein</fullName>
    </submittedName>
</protein>
<evidence type="ECO:0000256" key="1">
    <source>
        <dbReference type="SAM" id="MobiDB-lite"/>
    </source>
</evidence>
<name>A0AAV3RMA5_LITER</name>
<dbReference type="PANTHER" id="PTHR34569">
    <property type="entry name" value="EXPRESSED PROTEIN"/>
    <property type="match status" value="1"/>
</dbReference>
<gene>
    <name evidence="2" type="ORF">LIER_29458</name>
</gene>
<keyword evidence="3" id="KW-1185">Reference proteome</keyword>
<organism evidence="2 3">
    <name type="scientific">Lithospermum erythrorhizon</name>
    <name type="common">Purple gromwell</name>
    <name type="synonym">Lithospermum officinale var. erythrorhizon</name>
    <dbReference type="NCBI Taxonomy" id="34254"/>
    <lineage>
        <taxon>Eukaryota</taxon>
        <taxon>Viridiplantae</taxon>
        <taxon>Streptophyta</taxon>
        <taxon>Embryophyta</taxon>
        <taxon>Tracheophyta</taxon>
        <taxon>Spermatophyta</taxon>
        <taxon>Magnoliopsida</taxon>
        <taxon>eudicotyledons</taxon>
        <taxon>Gunneridae</taxon>
        <taxon>Pentapetalae</taxon>
        <taxon>asterids</taxon>
        <taxon>lamiids</taxon>
        <taxon>Boraginales</taxon>
        <taxon>Boraginaceae</taxon>
        <taxon>Boraginoideae</taxon>
        <taxon>Lithospermeae</taxon>
        <taxon>Lithospermum</taxon>
    </lineage>
</organism>
<comment type="caution">
    <text evidence="2">The sequence shown here is derived from an EMBL/GenBank/DDBJ whole genome shotgun (WGS) entry which is preliminary data.</text>
</comment>
<feature type="region of interest" description="Disordered" evidence="1">
    <location>
        <begin position="1"/>
        <end position="38"/>
    </location>
</feature>
<feature type="compositionally biased region" description="Polar residues" evidence="1">
    <location>
        <begin position="1"/>
        <end position="10"/>
    </location>
</feature>
<dbReference type="Proteomes" id="UP001454036">
    <property type="component" value="Unassembled WGS sequence"/>
</dbReference>
<feature type="compositionally biased region" description="Low complexity" evidence="1">
    <location>
        <begin position="11"/>
        <end position="29"/>
    </location>
</feature>
<dbReference type="PANTHER" id="PTHR34569:SF12">
    <property type="entry name" value="TRANSMEMBRANE PROTEIN"/>
    <property type="match status" value="1"/>
</dbReference>
<proteinExistence type="predicted"/>
<reference evidence="2 3" key="1">
    <citation type="submission" date="2024-01" db="EMBL/GenBank/DDBJ databases">
        <title>The complete chloroplast genome sequence of Lithospermum erythrorhizon: insights into the phylogenetic relationship among Boraginaceae species and the maternal lineages of purple gromwells.</title>
        <authorList>
            <person name="Okada T."/>
            <person name="Watanabe K."/>
        </authorList>
    </citation>
    <scope>NUCLEOTIDE SEQUENCE [LARGE SCALE GENOMIC DNA]</scope>
</reference>
<sequence length="166" mass="18762">MSQLDTIDTINSQNSDKSSSMESNSNNHSLDSLEFNGTNSQPSIDMEMITKDCTSSSSSYTSLKELLIMSPSAEEGRKNSWREIDQLKDPIVQRAARAYLQPLALEENDNNEDKRFIGKLKDKVCGVFGCFNDVVLRMIKGWFVNGDHQIVDDKKEKEEDLIDCLD</sequence>
<evidence type="ECO:0000313" key="2">
    <source>
        <dbReference type="EMBL" id="GAA0176476.1"/>
    </source>
</evidence>
<dbReference type="AlphaFoldDB" id="A0AAV3RMA5"/>